<organism evidence="1 2">
    <name type="scientific">Amnibacterium setariae</name>
    <dbReference type="NCBI Taxonomy" id="2306585"/>
    <lineage>
        <taxon>Bacteria</taxon>
        <taxon>Bacillati</taxon>
        <taxon>Actinomycetota</taxon>
        <taxon>Actinomycetes</taxon>
        <taxon>Micrococcales</taxon>
        <taxon>Microbacteriaceae</taxon>
        <taxon>Amnibacterium</taxon>
    </lineage>
</organism>
<comment type="caution">
    <text evidence="1">The sequence shown here is derived from an EMBL/GenBank/DDBJ whole genome shotgun (WGS) entry which is preliminary data.</text>
</comment>
<sequence length="147" mass="16652">MLPFRRRRRSLDGVDVDRGRLARHVPQRYGRSGSRVAAPVGREGCETPPREALVWLTAGQRRRTAEELHANLVLAAVTESHLRADTDLDEHEFREAMHVGPRSRPEDVWLLRDRLVVLVHAAGKQPVPFTVLTEDARAAAAVWFPLR</sequence>
<reference evidence="2" key="1">
    <citation type="submission" date="2018-09" db="EMBL/GenBank/DDBJ databases">
        <authorList>
            <person name="Kim I."/>
        </authorList>
    </citation>
    <scope>NUCLEOTIDE SEQUENCE [LARGE SCALE GENOMIC DNA]</scope>
    <source>
        <strain evidence="2">DD4a</strain>
    </source>
</reference>
<evidence type="ECO:0000313" key="2">
    <source>
        <dbReference type="Proteomes" id="UP000265742"/>
    </source>
</evidence>
<gene>
    <name evidence="1" type="ORF">D1781_01615</name>
</gene>
<evidence type="ECO:0000313" key="1">
    <source>
        <dbReference type="EMBL" id="RIX31311.1"/>
    </source>
</evidence>
<accession>A0A3A1U434</accession>
<dbReference type="AlphaFoldDB" id="A0A3A1U434"/>
<protein>
    <submittedName>
        <fullName evidence="1">DUF2316 family protein</fullName>
    </submittedName>
</protein>
<dbReference type="EMBL" id="QXTG01000001">
    <property type="protein sequence ID" value="RIX31311.1"/>
    <property type="molecule type" value="Genomic_DNA"/>
</dbReference>
<dbReference type="InterPro" id="IPR018757">
    <property type="entry name" value="DUF2316"/>
</dbReference>
<proteinExistence type="predicted"/>
<dbReference type="Proteomes" id="UP000265742">
    <property type="component" value="Unassembled WGS sequence"/>
</dbReference>
<dbReference type="Pfam" id="PF10078">
    <property type="entry name" value="DUF2316"/>
    <property type="match status" value="1"/>
</dbReference>
<name>A0A3A1U434_9MICO</name>
<keyword evidence="2" id="KW-1185">Reference proteome</keyword>